<evidence type="ECO:0000256" key="8">
    <source>
        <dbReference type="ARBA" id="ARBA00049348"/>
    </source>
</evidence>
<dbReference type="Pfam" id="PF01035">
    <property type="entry name" value="DNA_binding_1"/>
    <property type="match status" value="1"/>
</dbReference>
<dbReference type="FunFam" id="1.10.10.10:FF:000214">
    <property type="entry name" value="Methylated-DNA--protein-cysteine methyltransferase"/>
    <property type="match status" value="1"/>
</dbReference>
<dbReference type="InterPro" id="IPR008332">
    <property type="entry name" value="MethylG_MeTrfase_N"/>
</dbReference>
<feature type="domain" description="Methylguanine DNA methyltransferase ribonuclease-like" evidence="10">
    <location>
        <begin position="1"/>
        <end position="66"/>
    </location>
</feature>
<dbReference type="SUPFAM" id="SSF53155">
    <property type="entry name" value="Methylated DNA-protein cysteine methyltransferase domain"/>
    <property type="match status" value="1"/>
</dbReference>
<feature type="domain" description="Methylated-DNA-[protein]-cysteine S-methyltransferase DNA binding" evidence="9">
    <location>
        <begin position="76"/>
        <end position="161"/>
    </location>
</feature>
<dbReference type="InterPro" id="IPR001497">
    <property type="entry name" value="MethylDNA_cys_MeTrfase_AS"/>
</dbReference>
<accession>A0A4R8A5B1</accession>
<dbReference type="GO" id="GO:0003908">
    <property type="term" value="F:methylated-DNA-[protein]-cysteine S-methyltransferase activity"/>
    <property type="evidence" value="ECO:0007669"/>
    <property type="project" value="UniProtKB-EC"/>
</dbReference>
<evidence type="ECO:0000313" key="12">
    <source>
        <dbReference type="Proteomes" id="UP000294743"/>
    </source>
</evidence>
<sequence>MYCANYESPLGIYRMISDGQALIGLDRMVDATDILNQFEYQETLPIFQKTRAWLDAYFRKENPSIDALHIQLHGTAFQKEVWDVLLDVKYGSVATYGDLAKILAKRRNIKRMSSQAVGNALGKNPIPIIVPCHRVIGTKDNLVGYTGGLHIKTFLLELEGIDITKLHKPKS</sequence>
<evidence type="ECO:0000256" key="6">
    <source>
        <dbReference type="ARBA" id="ARBA00022763"/>
    </source>
</evidence>
<dbReference type="PANTHER" id="PTHR10815:SF13">
    <property type="entry name" value="METHYLATED-DNA--PROTEIN-CYSTEINE METHYLTRANSFERASE"/>
    <property type="match status" value="1"/>
</dbReference>
<dbReference type="SUPFAM" id="SSF46767">
    <property type="entry name" value="Methylated DNA-protein cysteine methyltransferase, C-terminal domain"/>
    <property type="match status" value="1"/>
</dbReference>
<evidence type="ECO:0000256" key="5">
    <source>
        <dbReference type="ARBA" id="ARBA00022679"/>
    </source>
</evidence>
<dbReference type="InterPro" id="IPR014048">
    <property type="entry name" value="MethylDNA_cys_MeTrfase_DNA-bd"/>
</dbReference>
<evidence type="ECO:0000256" key="4">
    <source>
        <dbReference type="ARBA" id="ARBA00022603"/>
    </source>
</evidence>
<dbReference type="Proteomes" id="UP000294743">
    <property type="component" value="Unassembled WGS sequence"/>
</dbReference>
<comment type="catalytic activity">
    <reaction evidence="1">
        <text>a 4-O-methyl-thymidine in DNA + L-cysteinyl-[protein] = a thymidine in DNA + S-methyl-L-cysteinyl-[protein]</text>
        <dbReference type="Rhea" id="RHEA:53428"/>
        <dbReference type="Rhea" id="RHEA-COMP:10131"/>
        <dbReference type="Rhea" id="RHEA-COMP:10132"/>
        <dbReference type="Rhea" id="RHEA-COMP:13555"/>
        <dbReference type="Rhea" id="RHEA-COMP:13556"/>
        <dbReference type="ChEBI" id="CHEBI:29950"/>
        <dbReference type="ChEBI" id="CHEBI:82612"/>
        <dbReference type="ChEBI" id="CHEBI:137386"/>
        <dbReference type="ChEBI" id="CHEBI:137387"/>
        <dbReference type="EC" id="2.1.1.63"/>
    </reaction>
</comment>
<evidence type="ECO:0000256" key="1">
    <source>
        <dbReference type="ARBA" id="ARBA00001286"/>
    </source>
</evidence>
<proteinExistence type="inferred from homology"/>
<keyword evidence="5 11" id="KW-0808">Transferase</keyword>
<evidence type="ECO:0000256" key="2">
    <source>
        <dbReference type="ARBA" id="ARBA00008711"/>
    </source>
</evidence>
<keyword evidence="6" id="KW-0227">DNA damage</keyword>
<dbReference type="CDD" id="cd06445">
    <property type="entry name" value="ATase"/>
    <property type="match status" value="1"/>
</dbReference>
<dbReference type="RefSeq" id="WP_134168505.1">
    <property type="nucleotide sequence ID" value="NZ_SODD01000007.1"/>
</dbReference>
<dbReference type="PANTHER" id="PTHR10815">
    <property type="entry name" value="METHYLATED-DNA--PROTEIN-CYSTEINE METHYLTRANSFERASE"/>
    <property type="match status" value="1"/>
</dbReference>
<dbReference type="InterPro" id="IPR036388">
    <property type="entry name" value="WH-like_DNA-bd_sf"/>
</dbReference>
<comment type="catalytic activity">
    <reaction evidence="8">
        <text>a 6-O-methyl-2'-deoxyguanosine in DNA + L-cysteinyl-[protein] = S-methyl-L-cysteinyl-[protein] + a 2'-deoxyguanosine in DNA</text>
        <dbReference type="Rhea" id="RHEA:24000"/>
        <dbReference type="Rhea" id="RHEA-COMP:10131"/>
        <dbReference type="Rhea" id="RHEA-COMP:10132"/>
        <dbReference type="Rhea" id="RHEA-COMP:11367"/>
        <dbReference type="Rhea" id="RHEA-COMP:11368"/>
        <dbReference type="ChEBI" id="CHEBI:29950"/>
        <dbReference type="ChEBI" id="CHEBI:82612"/>
        <dbReference type="ChEBI" id="CHEBI:85445"/>
        <dbReference type="ChEBI" id="CHEBI:85448"/>
        <dbReference type="EC" id="2.1.1.63"/>
    </reaction>
</comment>
<evidence type="ECO:0000259" key="10">
    <source>
        <dbReference type="Pfam" id="PF02870"/>
    </source>
</evidence>
<evidence type="ECO:0000256" key="7">
    <source>
        <dbReference type="ARBA" id="ARBA00023204"/>
    </source>
</evidence>
<keyword evidence="4 11" id="KW-0489">Methyltransferase</keyword>
<gene>
    <name evidence="11" type="ORF">EDD63_10763</name>
</gene>
<dbReference type="Gene3D" id="1.10.10.10">
    <property type="entry name" value="Winged helix-like DNA-binding domain superfamily/Winged helix DNA-binding domain"/>
    <property type="match status" value="1"/>
</dbReference>
<keyword evidence="7" id="KW-0234">DNA repair</keyword>
<dbReference type="AlphaFoldDB" id="A0A4R8A5B1"/>
<dbReference type="PROSITE" id="PS00374">
    <property type="entry name" value="MGMT"/>
    <property type="match status" value="1"/>
</dbReference>
<dbReference type="EMBL" id="SODD01000007">
    <property type="protein sequence ID" value="TDW24911.1"/>
    <property type="molecule type" value="Genomic_DNA"/>
</dbReference>
<protein>
    <recommendedName>
        <fullName evidence="3">methylated-DNA--[protein]-cysteine S-methyltransferase</fullName>
        <ecNumber evidence="3">2.1.1.63</ecNumber>
    </recommendedName>
</protein>
<evidence type="ECO:0000313" key="11">
    <source>
        <dbReference type="EMBL" id="TDW24911.1"/>
    </source>
</evidence>
<dbReference type="GO" id="GO:0032259">
    <property type="term" value="P:methylation"/>
    <property type="evidence" value="ECO:0007669"/>
    <property type="project" value="UniProtKB-KW"/>
</dbReference>
<dbReference type="GO" id="GO:0006281">
    <property type="term" value="P:DNA repair"/>
    <property type="evidence" value="ECO:0007669"/>
    <property type="project" value="UniProtKB-KW"/>
</dbReference>
<dbReference type="InterPro" id="IPR036631">
    <property type="entry name" value="MGMT_N_sf"/>
</dbReference>
<dbReference type="EC" id="2.1.1.63" evidence="3"/>
<comment type="similarity">
    <text evidence="2">Belongs to the MGMT family.</text>
</comment>
<evidence type="ECO:0000256" key="3">
    <source>
        <dbReference type="ARBA" id="ARBA00011918"/>
    </source>
</evidence>
<evidence type="ECO:0000259" key="9">
    <source>
        <dbReference type="Pfam" id="PF01035"/>
    </source>
</evidence>
<name>A0A4R8A5B1_9FIRM</name>
<dbReference type="Gene3D" id="3.30.160.70">
    <property type="entry name" value="Methylated DNA-protein cysteine methyltransferase domain"/>
    <property type="match status" value="1"/>
</dbReference>
<organism evidence="11 12">
    <name type="scientific">Breznakia blatticola</name>
    <dbReference type="NCBI Taxonomy" id="1754012"/>
    <lineage>
        <taxon>Bacteria</taxon>
        <taxon>Bacillati</taxon>
        <taxon>Bacillota</taxon>
        <taxon>Erysipelotrichia</taxon>
        <taxon>Erysipelotrichales</taxon>
        <taxon>Erysipelotrichaceae</taxon>
        <taxon>Breznakia</taxon>
    </lineage>
</organism>
<comment type="caution">
    <text evidence="11">The sequence shown here is derived from an EMBL/GenBank/DDBJ whole genome shotgun (WGS) entry which is preliminary data.</text>
</comment>
<reference evidence="11 12" key="1">
    <citation type="submission" date="2019-03" db="EMBL/GenBank/DDBJ databases">
        <title>Genomic Encyclopedia of Type Strains, Phase IV (KMG-IV): sequencing the most valuable type-strain genomes for metagenomic binning, comparative biology and taxonomic classification.</title>
        <authorList>
            <person name="Goeker M."/>
        </authorList>
    </citation>
    <scope>NUCLEOTIDE SEQUENCE [LARGE SCALE GENOMIC DNA]</scope>
    <source>
        <strain evidence="11 12">DSM 28867</strain>
    </source>
</reference>
<dbReference type="NCBIfam" id="TIGR00589">
    <property type="entry name" value="ogt"/>
    <property type="match status" value="1"/>
</dbReference>
<dbReference type="InterPro" id="IPR036217">
    <property type="entry name" value="MethylDNA_cys_MeTrfase_DNAb"/>
</dbReference>
<dbReference type="OrthoDB" id="9783680at2"/>
<keyword evidence="12" id="KW-1185">Reference proteome</keyword>
<dbReference type="Pfam" id="PF02870">
    <property type="entry name" value="Methyltransf_1N"/>
    <property type="match status" value="1"/>
</dbReference>